<evidence type="ECO:0000256" key="1">
    <source>
        <dbReference type="ARBA" id="ARBA00004286"/>
    </source>
</evidence>
<dbReference type="AlphaFoldDB" id="A0A4P9YMB4"/>
<dbReference type="PROSITE" id="PS50280">
    <property type="entry name" value="SET"/>
    <property type="match status" value="1"/>
</dbReference>
<protein>
    <submittedName>
        <fullName evidence="10">SET domain-containing protein</fullName>
    </submittedName>
</protein>
<keyword evidence="3" id="KW-0489">Methyltransferase</keyword>
<dbReference type="SMART" id="SM00468">
    <property type="entry name" value="PreSET"/>
    <property type="match status" value="1"/>
</dbReference>
<dbReference type="Gene3D" id="2.170.270.10">
    <property type="entry name" value="SET domain"/>
    <property type="match status" value="1"/>
</dbReference>
<dbReference type="InterPro" id="IPR001214">
    <property type="entry name" value="SET_dom"/>
</dbReference>
<evidence type="ECO:0000313" key="10">
    <source>
        <dbReference type="EMBL" id="RKP20675.1"/>
    </source>
</evidence>
<evidence type="ECO:0000259" key="9">
    <source>
        <dbReference type="PROSITE" id="PS50867"/>
    </source>
</evidence>
<dbReference type="EMBL" id="ML005033">
    <property type="protein sequence ID" value="RKP20675.1"/>
    <property type="molecule type" value="Genomic_DNA"/>
</dbReference>
<dbReference type="PANTHER" id="PTHR46223:SF4">
    <property type="entry name" value="HISTONE-LYSINE N-METHYLTRANSFERASE-RELATED"/>
    <property type="match status" value="1"/>
</dbReference>
<dbReference type="InterPro" id="IPR046341">
    <property type="entry name" value="SET_dom_sf"/>
</dbReference>
<dbReference type="Proteomes" id="UP000281549">
    <property type="component" value="Unassembled WGS sequence"/>
</dbReference>
<keyword evidence="5" id="KW-0949">S-adenosyl-L-methionine</keyword>
<evidence type="ECO:0000259" key="8">
    <source>
        <dbReference type="PROSITE" id="PS50280"/>
    </source>
</evidence>
<feature type="domain" description="SET" evidence="8">
    <location>
        <begin position="102"/>
        <end position="228"/>
    </location>
</feature>
<sequence length="258" mass="29434">DINVINFVDDEGVPPNFFWTIKSLHRKGVPKVDVSFLAGCDCQGSCTEDCNCIKENYADSIFPFDKERRLKNNKRLVIYECNSCCKCSPDCINRIVQKGCSLKLCILRFPKKGWGLVTREFIAKGSFVTNYIGEVITKHEAEERLGRYNRDQRTYLFDLDYFKPSGSCPFTCDAVFYGNESHFINHSCEPNLRVVPVIIDNPNPDLHLNAFFATRDIEPGEELLFDYLGLRGTDEVRKTDVGKRTGINDCKCYCGART</sequence>
<dbReference type="GO" id="GO:0008270">
    <property type="term" value="F:zinc ion binding"/>
    <property type="evidence" value="ECO:0007669"/>
    <property type="project" value="InterPro"/>
</dbReference>
<keyword evidence="4" id="KW-0808">Transferase</keyword>
<keyword evidence="2" id="KW-0158">Chromosome</keyword>
<dbReference type="SMART" id="SM00317">
    <property type="entry name" value="SET"/>
    <property type="match status" value="1"/>
</dbReference>
<dbReference type="GO" id="GO:0005634">
    <property type="term" value="C:nucleus"/>
    <property type="evidence" value="ECO:0007669"/>
    <property type="project" value="InterPro"/>
</dbReference>
<dbReference type="GO" id="GO:0046974">
    <property type="term" value="F:histone H3K9 methyltransferase activity"/>
    <property type="evidence" value="ECO:0007669"/>
    <property type="project" value="TreeGrafter"/>
</dbReference>
<accession>A0A4P9YMB4</accession>
<feature type="domain" description="Pre-SET" evidence="9">
    <location>
        <begin position="38"/>
        <end position="99"/>
    </location>
</feature>
<dbReference type="SUPFAM" id="SSF82199">
    <property type="entry name" value="SET domain"/>
    <property type="match status" value="1"/>
</dbReference>
<keyword evidence="6" id="KW-0479">Metal-binding</keyword>
<dbReference type="PANTHER" id="PTHR46223">
    <property type="entry name" value="HISTONE-LYSINE N-METHYLTRANSFERASE SUV39H"/>
    <property type="match status" value="1"/>
</dbReference>
<gene>
    <name evidence="10" type="ORF">ROZALSC1DRAFT_12402</name>
</gene>
<dbReference type="Pfam" id="PF05033">
    <property type="entry name" value="Pre-SET"/>
    <property type="match status" value="1"/>
</dbReference>
<dbReference type="GO" id="GO:0032259">
    <property type="term" value="P:methylation"/>
    <property type="evidence" value="ECO:0007669"/>
    <property type="project" value="UniProtKB-KW"/>
</dbReference>
<dbReference type="GO" id="GO:0005694">
    <property type="term" value="C:chromosome"/>
    <property type="evidence" value="ECO:0007669"/>
    <property type="project" value="UniProtKB-SubCell"/>
</dbReference>
<dbReference type="InterPro" id="IPR007728">
    <property type="entry name" value="Pre-SET_dom"/>
</dbReference>
<feature type="non-terminal residue" evidence="10">
    <location>
        <position position="1"/>
    </location>
</feature>
<dbReference type="Pfam" id="PF00856">
    <property type="entry name" value="SET"/>
    <property type="match status" value="1"/>
</dbReference>
<evidence type="ECO:0000313" key="11">
    <source>
        <dbReference type="Proteomes" id="UP000281549"/>
    </source>
</evidence>
<organism evidence="10 11">
    <name type="scientific">Rozella allomycis (strain CSF55)</name>
    <dbReference type="NCBI Taxonomy" id="988480"/>
    <lineage>
        <taxon>Eukaryota</taxon>
        <taxon>Fungi</taxon>
        <taxon>Fungi incertae sedis</taxon>
        <taxon>Cryptomycota</taxon>
        <taxon>Cryptomycota incertae sedis</taxon>
        <taxon>Rozella</taxon>
    </lineage>
</organism>
<evidence type="ECO:0000256" key="2">
    <source>
        <dbReference type="ARBA" id="ARBA00022454"/>
    </source>
</evidence>
<name>A0A4P9YMB4_ROZAC</name>
<dbReference type="InterPro" id="IPR050973">
    <property type="entry name" value="H3K9_Histone-Lys_N-MTase"/>
</dbReference>
<evidence type="ECO:0000256" key="5">
    <source>
        <dbReference type="ARBA" id="ARBA00022691"/>
    </source>
</evidence>
<evidence type="ECO:0000256" key="6">
    <source>
        <dbReference type="ARBA" id="ARBA00022723"/>
    </source>
</evidence>
<keyword evidence="7" id="KW-0862">Zinc</keyword>
<reference evidence="11" key="1">
    <citation type="journal article" date="2018" name="Nat. Microbiol.">
        <title>Leveraging single-cell genomics to expand the fungal tree of life.</title>
        <authorList>
            <person name="Ahrendt S.R."/>
            <person name="Quandt C.A."/>
            <person name="Ciobanu D."/>
            <person name="Clum A."/>
            <person name="Salamov A."/>
            <person name="Andreopoulos B."/>
            <person name="Cheng J.F."/>
            <person name="Woyke T."/>
            <person name="Pelin A."/>
            <person name="Henrissat B."/>
            <person name="Reynolds N.K."/>
            <person name="Benny G.L."/>
            <person name="Smith M.E."/>
            <person name="James T.Y."/>
            <person name="Grigoriev I.V."/>
        </authorList>
    </citation>
    <scope>NUCLEOTIDE SEQUENCE [LARGE SCALE GENOMIC DNA]</scope>
    <source>
        <strain evidence="11">CSF55</strain>
    </source>
</reference>
<proteinExistence type="predicted"/>
<dbReference type="PROSITE" id="PS50867">
    <property type="entry name" value="PRE_SET"/>
    <property type="match status" value="1"/>
</dbReference>
<evidence type="ECO:0000256" key="3">
    <source>
        <dbReference type="ARBA" id="ARBA00022603"/>
    </source>
</evidence>
<evidence type="ECO:0000256" key="7">
    <source>
        <dbReference type="ARBA" id="ARBA00022833"/>
    </source>
</evidence>
<evidence type="ECO:0000256" key="4">
    <source>
        <dbReference type="ARBA" id="ARBA00022679"/>
    </source>
</evidence>
<comment type="subcellular location">
    <subcellularLocation>
        <location evidence="1">Chromosome</location>
    </subcellularLocation>
</comment>